<sequence length="56" mass="6624">MMRCSLCSSVSHIRTSRYITEQTKESYYQCTRLECSCAFKTNESVSKIIKREHLKK</sequence>
<reference evidence="2" key="1">
    <citation type="submission" date="2004-02" db="EMBL/GenBank/DDBJ databases">
        <title>The genome sequence of the enterobacterial phytopathogen Erwinia carotovora subsp. atroseptica SCRI1043 and functional genomic identification of novel virulence factors.</title>
        <authorList>
            <person name="Bell K.S."/>
            <person name="Sebaihia M."/>
            <person name="Pritchard L."/>
            <person name="Holden M."/>
            <person name="Hyman L.J."/>
            <person name="Holeva M.C."/>
            <person name="Thomson N.R."/>
            <person name="Bentley S.D."/>
            <person name="Churcher C."/>
            <person name="Mungall K."/>
            <person name="Atkin R."/>
            <person name="Bason N."/>
            <person name="Brooks K."/>
            <person name="Chillingworth T."/>
            <person name="Clark K."/>
            <person name="Doggett J."/>
            <person name="Fraser A."/>
            <person name="Hance Z."/>
            <person name="Hauser H."/>
            <person name="Jagels K."/>
            <person name="Moule S."/>
            <person name="Norbertczak H."/>
            <person name="Ormond D."/>
            <person name="Price C."/>
            <person name="Quail M.A."/>
            <person name="Sanders M."/>
            <person name="Walker D."/>
            <person name="Whitehead S."/>
            <person name="Salmond G.P.C."/>
            <person name="Birch P.R.J."/>
            <person name="Barrell B.G."/>
            <person name="Parkhill J."/>
            <person name="Toth I.K."/>
        </authorList>
    </citation>
    <scope>NUCLEOTIDE SEQUENCE</scope>
    <source>
        <strain evidence="2">SCRI1043</strain>
    </source>
</reference>
<proteinExistence type="predicted"/>
<evidence type="ECO:0000313" key="3">
    <source>
        <dbReference type="Proteomes" id="UP000007966"/>
    </source>
</evidence>
<keyword evidence="3" id="KW-1185">Reference proteome</keyword>
<evidence type="ECO:0000259" key="1">
    <source>
        <dbReference type="Pfam" id="PF04606"/>
    </source>
</evidence>
<organism evidence="2 3">
    <name type="scientific">Pectobacterium atrosepticum (strain SCRI 1043 / ATCC BAA-672)</name>
    <name type="common">Erwinia carotovora subsp. atroseptica</name>
    <dbReference type="NCBI Taxonomy" id="218491"/>
    <lineage>
        <taxon>Bacteria</taxon>
        <taxon>Pseudomonadati</taxon>
        <taxon>Pseudomonadota</taxon>
        <taxon>Gammaproteobacteria</taxon>
        <taxon>Enterobacterales</taxon>
        <taxon>Pectobacteriaceae</taxon>
        <taxon>Pectobacterium</taxon>
    </lineage>
</organism>
<evidence type="ECO:0000313" key="2">
    <source>
        <dbReference type="EMBL" id="CAG73746.1"/>
    </source>
</evidence>
<dbReference type="Pfam" id="PF04606">
    <property type="entry name" value="Ogr_Delta"/>
    <property type="match status" value="1"/>
</dbReference>
<dbReference type="EMBL" id="BX950851">
    <property type="protein sequence ID" value="CAG73746.1"/>
    <property type="molecule type" value="Genomic_DNA"/>
</dbReference>
<accession>Q6D8Y8</accession>
<dbReference type="AlphaFoldDB" id="Q6D8Y8"/>
<dbReference type="InterPro" id="IPR007684">
    <property type="entry name" value="Znf_Ogr/Delta"/>
</dbReference>
<feature type="domain" description="Zinc finger Ogr/Delta-type" evidence="1">
    <location>
        <begin position="3"/>
        <end position="49"/>
    </location>
</feature>
<dbReference type="Proteomes" id="UP000007966">
    <property type="component" value="Chromosome"/>
</dbReference>
<name>Q6D8Y8_PECAS</name>
<dbReference type="HOGENOM" id="CLU_170894_0_1_6"/>
<dbReference type="KEGG" id="eca:ECA0833"/>
<dbReference type="STRING" id="218491.ECA0833"/>
<dbReference type="OrthoDB" id="6895359at2"/>
<gene>
    <name evidence="2" type="ordered locus">ECA0833</name>
</gene>
<dbReference type="eggNOG" id="ENOG5032ZNS">
    <property type="taxonomic scope" value="Bacteria"/>
</dbReference>
<protein>
    <submittedName>
        <fullName evidence="2">Phage regulatory protein</fullName>
    </submittedName>
</protein>